<dbReference type="Gene3D" id="1.10.260.40">
    <property type="entry name" value="lambda repressor-like DNA-binding domains"/>
    <property type="match status" value="1"/>
</dbReference>
<dbReference type="SUPFAM" id="SSF47413">
    <property type="entry name" value="lambda repressor-like DNA-binding domains"/>
    <property type="match status" value="1"/>
</dbReference>
<dbReference type="AlphaFoldDB" id="A0A1H6IWK8"/>
<feature type="domain" description="HTH cro/C1-type" evidence="1">
    <location>
        <begin position="13"/>
        <end position="68"/>
    </location>
</feature>
<name>A0A1H6IWK8_RUMFL</name>
<dbReference type="GO" id="GO:0003677">
    <property type="term" value="F:DNA binding"/>
    <property type="evidence" value="ECO:0007669"/>
    <property type="project" value="InterPro"/>
</dbReference>
<evidence type="ECO:0000259" key="1">
    <source>
        <dbReference type="PROSITE" id="PS50943"/>
    </source>
</evidence>
<dbReference type="EMBL" id="FNWV01000003">
    <property type="protein sequence ID" value="SEH50937.1"/>
    <property type="molecule type" value="Genomic_DNA"/>
</dbReference>
<sequence length="74" mass="8258">MPIIDVKATGNNIKNIIKSKGFKISDVQARCGFNTPQAIFKWMRGDAVPTIDNLIILADMFDVPIDKIIIVTRI</sequence>
<evidence type="ECO:0000313" key="3">
    <source>
        <dbReference type="Proteomes" id="UP000183190"/>
    </source>
</evidence>
<dbReference type="InterPro" id="IPR010982">
    <property type="entry name" value="Lambda_DNA-bd_dom_sf"/>
</dbReference>
<gene>
    <name evidence="2" type="ORF">SAMN02910265_01092</name>
</gene>
<protein>
    <submittedName>
        <fullName evidence="2">Helix-turn-helix</fullName>
    </submittedName>
</protein>
<dbReference type="RefSeq" id="WP_031563275.1">
    <property type="nucleotide sequence ID" value="NZ_CAMGKM010000114.1"/>
</dbReference>
<dbReference type="InterPro" id="IPR001387">
    <property type="entry name" value="Cro/C1-type_HTH"/>
</dbReference>
<dbReference type="SMART" id="SM00530">
    <property type="entry name" value="HTH_XRE"/>
    <property type="match status" value="1"/>
</dbReference>
<dbReference type="CDD" id="cd00093">
    <property type="entry name" value="HTH_XRE"/>
    <property type="match status" value="1"/>
</dbReference>
<dbReference type="OrthoDB" id="2044565at2"/>
<accession>A0A1H6IWK8</accession>
<dbReference type="PROSITE" id="PS50943">
    <property type="entry name" value="HTH_CROC1"/>
    <property type="match status" value="1"/>
</dbReference>
<proteinExistence type="predicted"/>
<organism evidence="2 3">
    <name type="scientific">Ruminococcus flavefaciens</name>
    <dbReference type="NCBI Taxonomy" id="1265"/>
    <lineage>
        <taxon>Bacteria</taxon>
        <taxon>Bacillati</taxon>
        <taxon>Bacillota</taxon>
        <taxon>Clostridia</taxon>
        <taxon>Eubacteriales</taxon>
        <taxon>Oscillospiraceae</taxon>
        <taxon>Ruminococcus</taxon>
    </lineage>
</organism>
<dbReference type="Pfam" id="PF01381">
    <property type="entry name" value="HTH_3"/>
    <property type="match status" value="1"/>
</dbReference>
<evidence type="ECO:0000313" key="2">
    <source>
        <dbReference type="EMBL" id="SEH50937.1"/>
    </source>
</evidence>
<reference evidence="2 3" key="1">
    <citation type="submission" date="2016-10" db="EMBL/GenBank/DDBJ databases">
        <authorList>
            <person name="de Groot N.N."/>
        </authorList>
    </citation>
    <scope>NUCLEOTIDE SEQUENCE [LARGE SCALE GENOMIC DNA]</scope>
    <source>
        <strain evidence="2 3">YAD2003</strain>
    </source>
</reference>
<dbReference type="Proteomes" id="UP000183190">
    <property type="component" value="Unassembled WGS sequence"/>
</dbReference>